<dbReference type="GO" id="GO:0005525">
    <property type="term" value="F:GTP binding"/>
    <property type="evidence" value="ECO:0007669"/>
    <property type="project" value="UniProtKB-KW"/>
</dbReference>
<comment type="function">
    <text evidence="7">Involved in maintaining the homeostasis of cellular nucleotides by catalyzing the interconversion of nucleoside phosphates. Has GTP:AMP phosphotransferase and ITP:AMP phosphotransferase activities.</text>
</comment>
<dbReference type="PRINTS" id="PR00094">
    <property type="entry name" value="ADENYLTKNASE"/>
</dbReference>
<evidence type="ECO:0000256" key="1">
    <source>
        <dbReference type="ARBA" id="ARBA00004305"/>
    </source>
</evidence>
<dbReference type="GO" id="GO:0006172">
    <property type="term" value="P:ADP biosynthetic process"/>
    <property type="evidence" value="ECO:0007669"/>
    <property type="project" value="UniProtKB-UniRule"/>
</dbReference>
<keyword evidence="11" id="KW-1185">Reference proteome</keyword>
<keyword evidence="6 7" id="KW-0342">GTP-binding</keyword>
<dbReference type="InterPro" id="IPR036193">
    <property type="entry name" value="ADK_active_lid_dom_sf"/>
</dbReference>
<dbReference type="FunFam" id="3.40.50.300:FF:000106">
    <property type="entry name" value="Adenylate kinase mitochondrial"/>
    <property type="match status" value="1"/>
</dbReference>
<feature type="region of interest" description="LID" evidence="7">
    <location>
        <begin position="172"/>
        <end position="209"/>
    </location>
</feature>
<keyword evidence="3 7" id="KW-0547">Nucleotide-binding</keyword>
<dbReference type="InterPro" id="IPR006259">
    <property type="entry name" value="Adenyl_kin_sub"/>
</dbReference>
<gene>
    <name evidence="7" type="primary">ADK2</name>
    <name evidence="10" type="ORF">BCR35DRAFT_304969</name>
</gene>
<keyword evidence="4 7" id="KW-0418">Kinase</keyword>
<evidence type="ECO:0000256" key="6">
    <source>
        <dbReference type="ARBA" id="ARBA00023134"/>
    </source>
</evidence>
<comment type="domain">
    <text evidence="7">Consists of three domains, a large central CORE domain and two small peripheral domains, NMPbind and LID, which undergo movements during catalysis. The LID domain closes over the site of phosphoryl transfer upon GTP binding. Assembling and dissambling the active center during each catalytic cycle provides an effective means to prevent GTP hydrolysis.</text>
</comment>
<evidence type="ECO:0000256" key="7">
    <source>
        <dbReference type="HAMAP-Rule" id="MF_03169"/>
    </source>
</evidence>
<comment type="caution">
    <text evidence="10">The sequence shown here is derived from an EMBL/GenBank/DDBJ whole genome shotgun (WGS) entry which is preliminary data.</text>
</comment>
<evidence type="ECO:0000256" key="3">
    <source>
        <dbReference type="ARBA" id="ARBA00022741"/>
    </source>
</evidence>
<dbReference type="CDD" id="cd01428">
    <property type="entry name" value="ADK"/>
    <property type="match status" value="1"/>
</dbReference>
<comment type="similarity">
    <text evidence="7">Belongs to the adenylate kinase family. AK3 subfamily.</text>
</comment>
<keyword evidence="2 7" id="KW-0808">Transferase</keyword>
<dbReference type="Proteomes" id="UP000193467">
    <property type="component" value="Unassembled WGS sequence"/>
</dbReference>
<feature type="binding site" evidence="7">
    <location>
        <position position="83"/>
    </location>
    <ligand>
        <name>AMP</name>
        <dbReference type="ChEBI" id="CHEBI:456215"/>
    </ligand>
</feature>
<comment type="subunit">
    <text evidence="7">Monomer.</text>
</comment>
<dbReference type="GO" id="GO:0046899">
    <property type="term" value="F:nucleoside triphosphate adenylate kinase activity"/>
    <property type="evidence" value="ECO:0007669"/>
    <property type="project" value="UniProtKB-UniRule"/>
</dbReference>
<feature type="binding site" evidence="7">
    <location>
        <position position="206"/>
    </location>
    <ligand>
        <name>AMP</name>
        <dbReference type="ChEBI" id="CHEBI:456215"/>
    </ligand>
</feature>
<dbReference type="InParanoid" id="A0A1Y2F391"/>
<dbReference type="GO" id="GO:0046033">
    <property type="term" value="P:AMP metabolic process"/>
    <property type="evidence" value="ECO:0007669"/>
    <property type="project" value="UniProtKB-UniRule"/>
</dbReference>
<dbReference type="STRING" id="106004.A0A1Y2F391"/>
<evidence type="ECO:0000256" key="5">
    <source>
        <dbReference type="ARBA" id="ARBA00023128"/>
    </source>
</evidence>
<evidence type="ECO:0000256" key="2">
    <source>
        <dbReference type="ARBA" id="ARBA00022679"/>
    </source>
</evidence>
<accession>A0A1Y2F391</accession>
<dbReference type="GO" id="GO:0046039">
    <property type="term" value="P:GTP metabolic process"/>
    <property type="evidence" value="ECO:0007669"/>
    <property type="project" value="UniProtKB-UniRule"/>
</dbReference>
<dbReference type="GO" id="GO:0005524">
    <property type="term" value="F:ATP binding"/>
    <property type="evidence" value="ECO:0007669"/>
    <property type="project" value="InterPro"/>
</dbReference>
<dbReference type="AlphaFoldDB" id="A0A1Y2F391"/>
<feature type="binding site" evidence="7">
    <location>
        <position position="256"/>
    </location>
    <ligand>
        <name>GTP</name>
        <dbReference type="ChEBI" id="CHEBI:37565"/>
    </ligand>
</feature>
<evidence type="ECO:0000313" key="11">
    <source>
        <dbReference type="Proteomes" id="UP000193467"/>
    </source>
</evidence>
<organism evidence="10 11">
    <name type="scientific">Leucosporidium creatinivorum</name>
    <dbReference type="NCBI Taxonomy" id="106004"/>
    <lineage>
        <taxon>Eukaryota</taxon>
        <taxon>Fungi</taxon>
        <taxon>Dikarya</taxon>
        <taxon>Basidiomycota</taxon>
        <taxon>Pucciniomycotina</taxon>
        <taxon>Microbotryomycetes</taxon>
        <taxon>Leucosporidiales</taxon>
        <taxon>Leucosporidium</taxon>
    </lineage>
</organism>
<feature type="region of interest" description="Disordered" evidence="8">
    <location>
        <begin position="186"/>
        <end position="205"/>
    </location>
</feature>
<dbReference type="HAMAP" id="MF_00235">
    <property type="entry name" value="Adenylate_kinase_Adk"/>
    <property type="match status" value="1"/>
</dbReference>
<evidence type="ECO:0000313" key="10">
    <source>
        <dbReference type="EMBL" id="ORY78378.1"/>
    </source>
</evidence>
<dbReference type="GO" id="GO:0005759">
    <property type="term" value="C:mitochondrial matrix"/>
    <property type="evidence" value="ECO:0007669"/>
    <property type="project" value="UniProtKB-SubCell"/>
</dbReference>
<dbReference type="NCBIfam" id="TIGR01351">
    <property type="entry name" value="adk"/>
    <property type="match status" value="1"/>
</dbReference>
<dbReference type="InterPro" id="IPR028586">
    <property type="entry name" value="AK3/Ak4_mitochondrial"/>
</dbReference>
<feature type="binding site" evidence="7">
    <location>
        <begin position="131"/>
        <end position="134"/>
    </location>
    <ligand>
        <name>AMP</name>
        <dbReference type="ChEBI" id="CHEBI:456215"/>
    </ligand>
</feature>
<dbReference type="EMBL" id="MCGR01000029">
    <property type="protein sequence ID" value="ORY78378.1"/>
    <property type="molecule type" value="Genomic_DNA"/>
</dbReference>
<dbReference type="InterPro" id="IPR027417">
    <property type="entry name" value="P-loop_NTPase"/>
</dbReference>
<dbReference type="EC" id="2.7.4.10" evidence="7"/>
<dbReference type="HAMAP" id="MF_03169">
    <property type="entry name" value="Adenylate_kinase_AK3"/>
    <property type="match status" value="1"/>
</dbReference>
<feature type="binding site" evidence="7">
    <location>
        <position position="138"/>
    </location>
    <ligand>
        <name>AMP</name>
        <dbReference type="ChEBI" id="CHEBI:456215"/>
    </ligand>
</feature>
<feature type="binding site" evidence="7">
    <location>
        <begin position="57"/>
        <end position="62"/>
    </location>
    <ligand>
        <name>GTP</name>
        <dbReference type="ChEBI" id="CHEBI:37565"/>
    </ligand>
</feature>
<evidence type="ECO:0000256" key="4">
    <source>
        <dbReference type="ARBA" id="ARBA00022777"/>
    </source>
</evidence>
<dbReference type="PROSITE" id="PS00113">
    <property type="entry name" value="ADENYLATE_KINASE"/>
    <property type="match status" value="1"/>
</dbReference>
<comment type="catalytic activity">
    <reaction evidence="7">
        <text>a ribonucleoside 5'-triphosphate + AMP = a ribonucleoside 5'-diphosphate + ADP</text>
        <dbReference type="Rhea" id="RHEA:13749"/>
        <dbReference type="ChEBI" id="CHEBI:57930"/>
        <dbReference type="ChEBI" id="CHEBI:61557"/>
        <dbReference type="ChEBI" id="CHEBI:456215"/>
        <dbReference type="ChEBI" id="CHEBI:456216"/>
        <dbReference type="EC" id="2.7.4.10"/>
    </reaction>
</comment>
<feature type="region of interest" description="NMPbind" evidence="7">
    <location>
        <begin position="77"/>
        <end position="106"/>
    </location>
</feature>
<sequence length="278" mass="30676">MATFLHRPLLARPMASIRLPALQLQRVRHSSTAHRGLATTVEPSSKKMRMIILGAPGAGKGTQGERLLKKWDISTVGVGDLLRREIQLGTALGRRAEEVMKAGALLPDDIVLSLVEPELEALRGKDWLLDGFPRKASQAVLLDELLSKYDDELNIVVSLDVPDEVILERIEERWIHAPSGRVYNSSFNPPKVPGKDDITGEPLSQRPDDTAEIFAKRLSSFHTENNPLLSHYASSSVKLNPATTVPKLVTLSGRTSDEIFPKLESAIEGRFPFLPAKQ</sequence>
<dbReference type="Pfam" id="PF00406">
    <property type="entry name" value="ADK"/>
    <property type="match status" value="1"/>
</dbReference>
<feature type="binding site" evidence="7">
    <location>
        <begin position="182"/>
        <end position="183"/>
    </location>
    <ligand>
        <name>GTP</name>
        <dbReference type="ChEBI" id="CHEBI:37565"/>
    </ligand>
</feature>
<keyword evidence="5 7" id="KW-0496">Mitochondrion</keyword>
<dbReference type="SUPFAM" id="SSF57774">
    <property type="entry name" value="Microbial and mitochondrial ADK, insert 'zinc finger' domain"/>
    <property type="match status" value="1"/>
</dbReference>
<dbReference type="GO" id="GO:0004017">
    <property type="term" value="F:AMP kinase activity"/>
    <property type="evidence" value="ECO:0007669"/>
    <property type="project" value="InterPro"/>
</dbReference>
<dbReference type="OrthoDB" id="439792at2759"/>
<comment type="caution">
    <text evidence="7">Lacks conserved residue(s) required for the propagation of feature annotation.</text>
</comment>
<dbReference type="PANTHER" id="PTHR23359">
    <property type="entry name" value="NUCLEOTIDE KINASE"/>
    <property type="match status" value="1"/>
</dbReference>
<protein>
    <recommendedName>
        <fullName evidence="7">GTP:AMP phosphotransferase, mitochondrial</fullName>
        <ecNumber evidence="7">2.7.4.10</ecNumber>
    </recommendedName>
    <alternativeName>
        <fullName evidence="7">Adenylate kinase 3</fullName>
        <shortName evidence="7">AK 3</shortName>
    </alternativeName>
</protein>
<evidence type="ECO:0000259" key="9">
    <source>
        <dbReference type="Pfam" id="PF05191"/>
    </source>
</evidence>
<dbReference type="SUPFAM" id="SSF52540">
    <property type="entry name" value="P-loop containing nucleoside triphosphate hydrolases"/>
    <property type="match status" value="1"/>
</dbReference>
<proteinExistence type="inferred from homology"/>
<dbReference type="InterPro" id="IPR007862">
    <property type="entry name" value="Adenylate_kinase_lid-dom"/>
</dbReference>
<comment type="subcellular location">
    <subcellularLocation>
        <location evidence="1 7">Mitochondrion matrix</location>
    </subcellularLocation>
</comment>
<feature type="binding site" evidence="7">
    <location>
        <begin position="104"/>
        <end position="106"/>
    </location>
    <ligand>
        <name>AMP</name>
        <dbReference type="ChEBI" id="CHEBI:456215"/>
    </ligand>
</feature>
<dbReference type="InterPro" id="IPR000850">
    <property type="entry name" value="Adenylat/UMP-CMP_kin"/>
</dbReference>
<name>A0A1Y2F391_9BASI</name>
<evidence type="ECO:0000256" key="8">
    <source>
        <dbReference type="SAM" id="MobiDB-lite"/>
    </source>
</evidence>
<dbReference type="GO" id="GO:0046041">
    <property type="term" value="P:ITP metabolic process"/>
    <property type="evidence" value="ECO:0007669"/>
    <property type="project" value="UniProtKB-UniRule"/>
</dbReference>
<dbReference type="Pfam" id="PF05191">
    <property type="entry name" value="ADK_lid"/>
    <property type="match status" value="1"/>
</dbReference>
<reference evidence="10 11" key="1">
    <citation type="submission" date="2016-07" db="EMBL/GenBank/DDBJ databases">
        <title>Pervasive Adenine N6-methylation of Active Genes in Fungi.</title>
        <authorList>
            <consortium name="DOE Joint Genome Institute"/>
            <person name="Mondo S.J."/>
            <person name="Dannebaum R.O."/>
            <person name="Kuo R.C."/>
            <person name="Labutti K."/>
            <person name="Haridas S."/>
            <person name="Kuo A."/>
            <person name="Salamov A."/>
            <person name="Ahrendt S.R."/>
            <person name="Lipzen A."/>
            <person name="Sullivan W."/>
            <person name="Andreopoulos W.B."/>
            <person name="Clum A."/>
            <person name="Lindquist E."/>
            <person name="Daum C."/>
            <person name="Ramamoorthy G.K."/>
            <person name="Gryganskyi A."/>
            <person name="Culley D."/>
            <person name="Magnuson J.K."/>
            <person name="James T.Y."/>
            <person name="O'Malley M.A."/>
            <person name="Stajich J.E."/>
            <person name="Spatafora J.W."/>
            <person name="Visel A."/>
            <person name="Grigoriev I.V."/>
        </authorList>
    </citation>
    <scope>NUCLEOTIDE SEQUENCE [LARGE SCALE GENOMIC DNA]</scope>
    <source>
        <strain evidence="10 11">62-1032</strain>
    </source>
</reference>
<dbReference type="Gene3D" id="3.40.50.300">
    <property type="entry name" value="P-loop containing nucleotide triphosphate hydrolases"/>
    <property type="match status" value="1"/>
</dbReference>
<feature type="binding site" evidence="7">
    <location>
        <position position="173"/>
    </location>
    <ligand>
        <name>GTP</name>
        <dbReference type="ChEBI" id="CHEBI:37565"/>
    </ligand>
</feature>
<feature type="domain" description="Adenylate kinase active site lid" evidence="9">
    <location>
        <begin position="173"/>
        <end position="208"/>
    </location>
</feature>
<dbReference type="InterPro" id="IPR033690">
    <property type="entry name" value="Adenylat_kinase_CS"/>
</dbReference>
<feature type="binding site" evidence="7">
    <location>
        <position position="217"/>
    </location>
    <ligand>
        <name>AMP</name>
        <dbReference type="ChEBI" id="CHEBI:456215"/>
    </ligand>
</feature>